<dbReference type="GO" id="GO:0035251">
    <property type="term" value="F:UDP-glucosyltransferase activity"/>
    <property type="evidence" value="ECO:0007669"/>
    <property type="project" value="InterPro"/>
</dbReference>
<dbReference type="Pfam" id="PF00201">
    <property type="entry name" value="UDPGT"/>
    <property type="match status" value="1"/>
</dbReference>
<evidence type="ECO:0000256" key="3">
    <source>
        <dbReference type="RuleBase" id="RU362059"/>
    </source>
</evidence>
<dbReference type="Gene3D" id="3.40.50.2000">
    <property type="entry name" value="Glycogen Phosphorylase B"/>
    <property type="match status" value="2"/>
</dbReference>
<dbReference type="InterPro" id="IPR035595">
    <property type="entry name" value="UDP_glycos_trans_CS"/>
</dbReference>
<sequence length="460" mass="50886">MKSQEKHLLFISIPAYGHIIPLLELARKVSKFHQVTFAVSARTVGDLPKRELFDATVDTRIKMYPIPDGIETAMEDPNDHELFKTMMPMMFGGIVKMVELIPISSEPSSVSELGEFTRPVDGVVSDNFLGPAARTCIERKIPLYLFNACPVSLTWLILSVHPDMKTAPKQELDGFVEMPDEHGNFKKPMPKEFLDDFMLPVQKILPKCHAVIVNSVLELESEGIKRCQSKPGMKDMPFFCIGPVLPEPKQGSNANAVVEQKVTKWLDTKDPGSVVYISFGSATMPNKDQVAAIAEAIKQLDQPVIWSLKAKSQQYLPEELKRATNMDNPNSKVLILTWAPQKKILSHESVGVFVSHCGWNSTMEGLSGGKPIVGWPQFAEQNLNGEFVAENNAGDVIRDAGSHKGSRVVSSQEIVDIIKKVQENNVEGARKFGLKLQAALQPNGSSTKEFEKMIAFIGSS</sequence>
<organism evidence="4 5">
    <name type="scientific">Ramazzottius varieornatus</name>
    <name type="common">Water bear</name>
    <name type="synonym">Tardigrade</name>
    <dbReference type="NCBI Taxonomy" id="947166"/>
    <lineage>
        <taxon>Eukaryota</taxon>
        <taxon>Metazoa</taxon>
        <taxon>Ecdysozoa</taxon>
        <taxon>Tardigrada</taxon>
        <taxon>Eutardigrada</taxon>
        <taxon>Parachela</taxon>
        <taxon>Hypsibioidea</taxon>
        <taxon>Ramazzottiidae</taxon>
        <taxon>Ramazzottius</taxon>
    </lineage>
</organism>
<dbReference type="STRING" id="947166.A0A1D1VF61"/>
<dbReference type="InterPro" id="IPR002213">
    <property type="entry name" value="UDP_glucos_trans"/>
</dbReference>
<evidence type="ECO:0000256" key="2">
    <source>
        <dbReference type="RuleBase" id="RU003718"/>
    </source>
</evidence>
<protein>
    <recommendedName>
        <fullName evidence="3">UDP-glucuronosyltransferase</fullName>
        <ecNumber evidence="3">2.4.1.17</ecNumber>
    </recommendedName>
</protein>
<proteinExistence type="inferred from homology"/>
<dbReference type="SUPFAM" id="SSF53756">
    <property type="entry name" value="UDP-Glycosyltransferase/glycogen phosphorylase"/>
    <property type="match status" value="1"/>
</dbReference>
<comment type="catalytic activity">
    <reaction evidence="3">
        <text>glucuronate acceptor + UDP-alpha-D-glucuronate = acceptor beta-D-glucuronoside + UDP + H(+)</text>
        <dbReference type="Rhea" id="RHEA:21032"/>
        <dbReference type="ChEBI" id="CHEBI:15378"/>
        <dbReference type="ChEBI" id="CHEBI:58052"/>
        <dbReference type="ChEBI" id="CHEBI:58223"/>
        <dbReference type="ChEBI" id="CHEBI:132367"/>
        <dbReference type="ChEBI" id="CHEBI:132368"/>
        <dbReference type="EC" id="2.4.1.17"/>
    </reaction>
</comment>
<dbReference type="EC" id="2.4.1.17" evidence="3"/>
<dbReference type="EMBL" id="BDGG01000005">
    <property type="protein sequence ID" value="GAU99550.1"/>
    <property type="molecule type" value="Genomic_DNA"/>
</dbReference>
<accession>A0A1D1VF61</accession>
<keyword evidence="2" id="KW-0328">Glycosyltransferase</keyword>
<dbReference type="InterPro" id="IPR050481">
    <property type="entry name" value="UDP-glycosyltransf_plant"/>
</dbReference>
<name>A0A1D1VF61_RAMVA</name>
<keyword evidence="1 2" id="KW-0808">Transferase</keyword>
<dbReference type="PROSITE" id="PS00375">
    <property type="entry name" value="UDPGT"/>
    <property type="match status" value="1"/>
</dbReference>
<comment type="subcellular location">
    <subcellularLocation>
        <location evidence="3">Membrane</location>
        <topology evidence="3">Single-pass membrane protein</topology>
    </subcellularLocation>
</comment>
<keyword evidence="5" id="KW-1185">Reference proteome</keyword>
<dbReference type="PANTHER" id="PTHR48049">
    <property type="entry name" value="GLYCOSYLTRANSFERASE"/>
    <property type="match status" value="1"/>
</dbReference>
<dbReference type="CDD" id="cd03784">
    <property type="entry name" value="GT1_Gtf-like"/>
    <property type="match status" value="1"/>
</dbReference>
<dbReference type="OrthoDB" id="5835829at2759"/>
<evidence type="ECO:0000313" key="4">
    <source>
        <dbReference type="EMBL" id="GAU99550.1"/>
    </source>
</evidence>
<dbReference type="PANTHER" id="PTHR48049:SF159">
    <property type="entry name" value="OS10G0332000 PROTEIN"/>
    <property type="match status" value="1"/>
</dbReference>
<dbReference type="GO" id="GO:0015020">
    <property type="term" value="F:glucuronosyltransferase activity"/>
    <property type="evidence" value="ECO:0007669"/>
    <property type="project" value="UniProtKB-EC"/>
</dbReference>
<dbReference type="Proteomes" id="UP000186922">
    <property type="component" value="Unassembled WGS sequence"/>
</dbReference>
<dbReference type="FunFam" id="3.40.50.2000:FF:000056">
    <property type="entry name" value="Glycosyltransferase"/>
    <property type="match status" value="1"/>
</dbReference>
<evidence type="ECO:0000313" key="5">
    <source>
        <dbReference type="Proteomes" id="UP000186922"/>
    </source>
</evidence>
<evidence type="ECO:0000256" key="1">
    <source>
        <dbReference type="ARBA" id="ARBA00022679"/>
    </source>
</evidence>
<gene>
    <name evidence="4" type="primary">RvY_10536-1</name>
    <name evidence="4" type="synonym">RvY_10536.1</name>
    <name evidence="4" type="ORF">RvY_10536</name>
</gene>
<reference evidence="4 5" key="1">
    <citation type="journal article" date="2016" name="Nat. Commun.">
        <title>Extremotolerant tardigrade genome and improved radiotolerance of human cultured cells by tardigrade-unique protein.</title>
        <authorList>
            <person name="Hashimoto T."/>
            <person name="Horikawa D.D."/>
            <person name="Saito Y."/>
            <person name="Kuwahara H."/>
            <person name="Kozuka-Hata H."/>
            <person name="Shin-I T."/>
            <person name="Minakuchi Y."/>
            <person name="Ohishi K."/>
            <person name="Motoyama A."/>
            <person name="Aizu T."/>
            <person name="Enomoto A."/>
            <person name="Kondo K."/>
            <person name="Tanaka S."/>
            <person name="Hara Y."/>
            <person name="Koshikawa S."/>
            <person name="Sagara H."/>
            <person name="Miura T."/>
            <person name="Yokobori S."/>
            <person name="Miyagawa K."/>
            <person name="Suzuki Y."/>
            <person name="Kubo T."/>
            <person name="Oyama M."/>
            <person name="Kohara Y."/>
            <person name="Fujiyama A."/>
            <person name="Arakawa K."/>
            <person name="Katayama T."/>
            <person name="Toyoda A."/>
            <person name="Kunieda T."/>
        </authorList>
    </citation>
    <scope>NUCLEOTIDE SEQUENCE [LARGE SCALE GENOMIC DNA]</scope>
    <source>
        <strain evidence="4 5">YOKOZUNA-1</strain>
    </source>
</reference>
<dbReference type="AlphaFoldDB" id="A0A1D1VF61"/>
<comment type="similarity">
    <text evidence="2">Belongs to the UDP-glycosyltransferase family.</text>
</comment>
<comment type="caution">
    <text evidence="4">The sequence shown here is derived from an EMBL/GenBank/DDBJ whole genome shotgun (WGS) entry which is preliminary data.</text>
</comment>
<dbReference type="GO" id="GO:0016020">
    <property type="term" value="C:membrane"/>
    <property type="evidence" value="ECO:0007669"/>
    <property type="project" value="UniProtKB-SubCell"/>
</dbReference>